<name>A0A7S4KJF7_GUITH</name>
<organism evidence="2">
    <name type="scientific">Guillardia theta</name>
    <name type="common">Cryptophyte</name>
    <name type="synonym">Cryptomonas phi</name>
    <dbReference type="NCBI Taxonomy" id="55529"/>
    <lineage>
        <taxon>Eukaryota</taxon>
        <taxon>Cryptophyceae</taxon>
        <taxon>Pyrenomonadales</taxon>
        <taxon>Geminigeraceae</taxon>
        <taxon>Guillardia</taxon>
    </lineage>
</organism>
<feature type="region of interest" description="Disordered" evidence="1">
    <location>
        <begin position="426"/>
        <end position="450"/>
    </location>
</feature>
<feature type="compositionally biased region" description="Polar residues" evidence="1">
    <location>
        <begin position="575"/>
        <end position="593"/>
    </location>
</feature>
<feature type="region of interest" description="Disordered" evidence="1">
    <location>
        <begin position="529"/>
        <end position="611"/>
    </location>
</feature>
<dbReference type="EMBL" id="HBKN01017572">
    <property type="protein sequence ID" value="CAE2296778.1"/>
    <property type="molecule type" value="Transcribed_RNA"/>
</dbReference>
<evidence type="ECO:0000313" key="2">
    <source>
        <dbReference type="EMBL" id="CAE2296778.1"/>
    </source>
</evidence>
<reference evidence="2" key="1">
    <citation type="submission" date="2021-01" db="EMBL/GenBank/DDBJ databases">
        <authorList>
            <person name="Corre E."/>
            <person name="Pelletier E."/>
            <person name="Niang G."/>
            <person name="Scheremetjew M."/>
            <person name="Finn R."/>
            <person name="Kale V."/>
            <person name="Holt S."/>
            <person name="Cochrane G."/>
            <person name="Meng A."/>
            <person name="Brown T."/>
            <person name="Cohen L."/>
        </authorList>
    </citation>
    <scope>NUCLEOTIDE SEQUENCE</scope>
    <source>
        <strain evidence="2">CCMP 2712</strain>
    </source>
</reference>
<gene>
    <name evidence="2" type="ORF">GTHE00462_LOCUS13851</name>
</gene>
<evidence type="ECO:0000256" key="1">
    <source>
        <dbReference type="SAM" id="MobiDB-lite"/>
    </source>
</evidence>
<feature type="compositionally biased region" description="Basic and acidic residues" evidence="1">
    <location>
        <begin position="597"/>
        <end position="608"/>
    </location>
</feature>
<protein>
    <submittedName>
        <fullName evidence="2">Uncharacterized protein</fullName>
    </submittedName>
</protein>
<sequence>MVGAAEALVGGGRGGSRHEVMHGAARFDPRSSRRPTAKGTGDVWAEERKLAAAMEHMIVRKVGLRRWLEERRDFWPTEVASERRRVEMEEERKEDVLRREGWGEGGGAIDGFEKLKRARWEETAMSDIRDSQGDGERGKGLIRYIQDNGDVKEIDTRSWPTITLGSNDETLRIRGGGNEKTEDKETNMVKKDNNFRWRSMLDNVVVIEMKRKDGLVDRFSISGIVLDCFLASQMLVAVQILVDFFIAIPVLKLYSQFVVQLLLPSMSEFPAIAEMSIMACHWGLRLSKSVLSALFAGWLIAKFSQCGYAFQSPLVPTVYASFSCLYSTWSFLKQMAVDERFKSTLTFSGISLRFLSCEIPGLLFFIWAACSRRDGEPLTMNQLVGLDSQGLGKFLSDWKGGKLSLPLHLPMKDLPRHSACDCCPSSPARSSARVPNLTRSEDAEESSSARYLRKELESRRQEVAELQELKRQLLRLELHKAKLTQECEKLREEAGGGGAGGSKLSRPDAAHLVQQLDSSRRPNVMKLAGESRRDLKVTNHTQRSPAPSSQLAEDEALSYESISNQTEEEEENLPASRQNMTLTGGQPEASSSCLAARQERGKEALRDRERRHKPRWKGGLGFLLAPAIQLVSLLNRKQ</sequence>
<proteinExistence type="predicted"/>
<dbReference type="AlphaFoldDB" id="A0A7S4KJF7"/>
<accession>A0A7S4KJF7</accession>
<feature type="compositionally biased region" description="Polar residues" evidence="1">
    <location>
        <begin position="538"/>
        <end position="551"/>
    </location>
</feature>